<evidence type="ECO:0000256" key="2">
    <source>
        <dbReference type="ARBA" id="ARBA00022679"/>
    </source>
</evidence>
<evidence type="ECO:0000256" key="4">
    <source>
        <dbReference type="RuleBase" id="RU363090"/>
    </source>
</evidence>
<dbReference type="InterPro" id="IPR005522">
    <property type="entry name" value="IPK"/>
</dbReference>
<evidence type="ECO:0000313" key="5">
    <source>
        <dbReference type="Proteomes" id="UP000694844"/>
    </source>
</evidence>
<dbReference type="PANTHER" id="PTHR12400:SF21">
    <property type="entry name" value="KINASE"/>
    <property type="match status" value="1"/>
</dbReference>
<name>A0A8B8BVH0_CRAVI</name>
<comment type="similarity">
    <text evidence="1 4">Belongs to the inositol phosphokinase (IPK) family.</text>
</comment>
<dbReference type="EC" id="2.7.-.-" evidence="4"/>
<evidence type="ECO:0000256" key="3">
    <source>
        <dbReference type="ARBA" id="ARBA00022777"/>
    </source>
</evidence>
<dbReference type="GO" id="GO:0046854">
    <property type="term" value="P:phosphatidylinositol phosphate biosynthetic process"/>
    <property type="evidence" value="ECO:0007669"/>
    <property type="project" value="TreeGrafter"/>
</dbReference>
<dbReference type="GO" id="GO:0032958">
    <property type="term" value="P:inositol phosphate biosynthetic process"/>
    <property type="evidence" value="ECO:0007669"/>
    <property type="project" value="InterPro"/>
</dbReference>
<organism evidence="5 6">
    <name type="scientific">Crassostrea virginica</name>
    <name type="common">Eastern oyster</name>
    <dbReference type="NCBI Taxonomy" id="6565"/>
    <lineage>
        <taxon>Eukaryota</taxon>
        <taxon>Metazoa</taxon>
        <taxon>Spiralia</taxon>
        <taxon>Lophotrochozoa</taxon>
        <taxon>Mollusca</taxon>
        <taxon>Bivalvia</taxon>
        <taxon>Autobranchia</taxon>
        <taxon>Pteriomorphia</taxon>
        <taxon>Ostreida</taxon>
        <taxon>Ostreoidea</taxon>
        <taxon>Ostreidae</taxon>
        <taxon>Crassostrea</taxon>
    </lineage>
</organism>
<dbReference type="PANTHER" id="PTHR12400">
    <property type="entry name" value="INOSITOL POLYPHOSPHATE KINASE"/>
    <property type="match status" value="1"/>
</dbReference>
<dbReference type="InterPro" id="IPR038286">
    <property type="entry name" value="IPK_sf"/>
</dbReference>
<dbReference type="GO" id="GO:0000828">
    <property type="term" value="F:inositol hexakisphosphate kinase activity"/>
    <property type="evidence" value="ECO:0007669"/>
    <property type="project" value="TreeGrafter"/>
</dbReference>
<proteinExistence type="inferred from homology"/>
<protein>
    <recommendedName>
        <fullName evidence="4">Kinase</fullName>
        <ecNumber evidence="4">2.7.-.-</ecNumber>
    </recommendedName>
</protein>
<accession>A0A8B8BVH0</accession>
<gene>
    <name evidence="6" type="primary">LOC111113357</name>
</gene>
<sequence length="364" mass="40896">MNVKLEGFHPFINKMPQIEVMGETELERVAVTPFVHQVGGHTCVLQVTPNVVCKPYQENEVLFYTKLPEGLEDFVPFYRGVINIKCDTSNGCIKFHGEVPKGIMEVIQNSYGGITNGISLIENNMPGSETKEGLRTWSDQCVRRQIDRYGYWSEGRSQKFIMLENLVAPYRFPCVMDLKMGTSHRSPDASEAKKRLLEERWLASTSASLGFRMCGIQVYKNDSKSYVSHDKYFGRGLDQNGVKDEMLNFFHDGLSLRKDVIASIVTKLRQMLTALDKQSTFKLFSCSLLILYEGDANFAITSREVPSVSSLDLSSSTTDVRLIDFANAIETSSCSKEDLTSKAGIRFGIKSLVELLEDVLKTSP</sequence>
<dbReference type="KEGG" id="cvn:111113357"/>
<dbReference type="SUPFAM" id="SSF56104">
    <property type="entry name" value="SAICAR synthase-like"/>
    <property type="match status" value="1"/>
</dbReference>
<evidence type="ECO:0000256" key="1">
    <source>
        <dbReference type="ARBA" id="ARBA00007374"/>
    </source>
</evidence>
<dbReference type="Proteomes" id="UP000694844">
    <property type="component" value="Chromosome 9"/>
</dbReference>
<dbReference type="AlphaFoldDB" id="A0A8B8BVH0"/>
<keyword evidence="2 4" id="KW-0808">Transferase</keyword>
<keyword evidence="5" id="KW-1185">Reference proteome</keyword>
<dbReference type="GO" id="GO:0005737">
    <property type="term" value="C:cytoplasm"/>
    <property type="evidence" value="ECO:0007669"/>
    <property type="project" value="TreeGrafter"/>
</dbReference>
<dbReference type="OrthoDB" id="2573163at2759"/>
<dbReference type="GO" id="GO:0005634">
    <property type="term" value="C:nucleus"/>
    <property type="evidence" value="ECO:0007669"/>
    <property type="project" value="TreeGrafter"/>
</dbReference>
<dbReference type="Pfam" id="PF03770">
    <property type="entry name" value="IPK"/>
    <property type="match status" value="1"/>
</dbReference>
<keyword evidence="3 4" id="KW-0418">Kinase</keyword>
<dbReference type="GeneID" id="111113357"/>
<dbReference type="Gene3D" id="3.30.470.160">
    <property type="entry name" value="Inositol polyphosphate kinase"/>
    <property type="match status" value="1"/>
</dbReference>
<evidence type="ECO:0000313" key="6">
    <source>
        <dbReference type="RefSeq" id="XP_022307285.1"/>
    </source>
</evidence>
<dbReference type="RefSeq" id="XP_022307285.1">
    <property type="nucleotide sequence ID" value="XM_022451577.1"/>
</dbReference>
<reference evidence="6" key="1">
    <citation type="submission" date="2025-08" db="UniProtKB">
        <authorList>
            <consortium name="RefSeq"/>
        </authorList>
    </citation>
    <scope>IDENTIFICATION</scope>
    <source>
        <tissue evidence="6">Whole sample</tissue>
    </source>
</reference>